<dbReference type="Proteomes" id="UP000800035">
    <property type="component" value="Unassembled WGS sequence"/>
</dbReference>
<reference evidence="1" key="1">
    <citation type="journal article" date="2020" name="Stud. Mycol.">
        <title>101 Dothideomycetes genomes: a test case for predicting lifestyles and emergence of pathogens.</title>
        <authorList>
            <person name="Haridas S."/>
            <person name="Albert R."/>
            <person name="Binder M."/>
            <person name="Bloem J."/>
            <person name="Labutti K."/>
            <person name="Salamov A."/>
            <person name="Andreopoulos B."/>
            <person name="Baker S."/>
            <person name="Barry K."/>
            <person name="Bills G."/>
            <person name="Bluhm B."/>
            <person name="Cannon C."/>
            <person name="Castanera R."/>
            <person name="Culley D."/>
            <person name="Daum C."/>
            <person name="Ezra D."/>
            <person name="Gonzalez J."/>
            <person name="Henrissat B."/>
            <person name="Kuo A."/>
            <person name="Liang C."/>
            <person name="Lipzen A."/>
            <person name="Lutzoni F."/>
            <person name="Magnuson J."/>
            <person name="Mondo S."/>
            <person name="Nolan M."/>
            <person name="Ohm R."/>
            <person name="Pangilinan J."/>
            <person name="Park H.-J."/>
            <person name="Ramirez L."/>
            <person name="Alfaro M."/>
            <person name="Sun H."/>
            <person name="Tritt A."/>
            <person name="Yoshinaga Y."/>
            <person name="Zwiers L.-H."/>
            <person name="Turgeon B."/>
            <person name="Goodwin S."/>
            <person name="Spatafora J."/>
            <person name="Crous P."/>
            <person name="Grigoriev I."/>
        </authorList>
    </citation>
    <scope>NUCLEOTIDE SEQUENCE</scope>
    <source>
        <strain evidence="1">CBS 675.92</strain>
    </source>
</reference>
<dbReference type="SUPFAM" id="SSF53448">
    <property type="entry name" value="Nucleotide-diphospho-sugar transferases"/>
    <property type="match status" value="1"/>
</dbReference>
<keyword evidence="2" id="KW-1185">Reference proteome</keyword>
<protein>
    <submittedName>
        <fullName evidence="1">Nucleotide-diphospho-sugar transferase</fullName>
    </submittedName>
</protein>
<dbReference type="InterPro" id="IPR050587">
    <property type="entry name" value="GNT1/Glycosyltrans_8"/>
</dbReference>
<feature type="non-terminal residue" evidence="1">
    <location>
        <position position="302"/>
    </location>
</feature>
<gene>
    <name evidence="1" type="ORF">CC80DRAFT_388126</name>
</gene>
<dbReference type="GO" id="GO:0016740">
    <property type="term" value="F:transferase activity"/>
    <property type="evidence" value="ECO:0007669"/>
    <property type="project" value="UniProtKB-KW"/>
</dbReference>
<feature type="non-terminal residue" evidence="1">
    <location>
        <position position="1"/>
    </location>
</feature>
<name>A0A6A5UA50_9PLEO</name>
<dbReference type="EMBL" id="ML976981">
    <property type="protein sequence ID" value="KAF1961210.1"/>
    <property type="molecule type" value="Genomic_DNA"/>
</dbReference>
<evidence type="ECO:0000313" key="1">
    <source>
        <dbReference type="EMBL" id="KAF1961210.1"/>
    </source>
</evidence>
<keyword evidence="1" id="KW-0808">Transferase</keyword>
<dbReference type="InterPro" id="IPR029044">
    <property type="entry name" value="Nucleotide-diphossugar_trans"/>
</dbReference>
<sequence>EKLAFAMFFSSTEYQSEVLSADNYFISARILVWQLLHSPKTRSRRPIDVVVLVTPSVSESRRKVLEADGAIIHPVDFLHKAWGDFRETRWLDILAKLRAWEMTQYSRVLMLDTDTILREPIESIFEEEAAQFQKTLPYGDVERQPPESAPALPDEYVLAGVGETFSSEHTFPPWWDGDGTNGGLYKRGYFNGGFLIFSPNKKLFDHFQFKVNLPNSFDPSLAEQNLLNSVHNWHGPAPWKPLNNTWNLMYPNDDDLRGGLKTMHQKWFETPWADQQRNGELVKMEMGRVRWEMEGWYEALER</sequence>
<proteinExistence type="predicted"/>
<evidence type="ECO:0000313" key="2">
    <source>
        <dbReference type="Proteomes" id="UP000800035"/>
    </source>
</evidence>
<dbReference type="PANTHER" id="PTHR11183">
    <property type="entry name" value="GLYCOGENIN SUBFAMILY MEMBER"/>
    <property type="match status" value="1"/>
</dbReference>
<dbReference type="Gene3D" id="3.90.550.10">
    <property type="entry name" value="Spore Coat Polysaccharide Biosynthesis Protein SpsA, Chain A"/>
    <property type="match status" value="1"/>
</dbReference>
<dbReference type="OrthoDB" id="2014201at2759"/>
<dbReference type="AlphaFoldDB" id="A0A6A5UA50"/>
<organism evidence="1 2">
    <name type="scientific">Byssothecium circinans</name>
    <dbReference type="NCBI Taxonomy" id="147558"/>
    <lineage>
        <taxon>Eukaryota</taxon>
        <taxon>Fungi</taxon>
        <taxon>Dikarya</taxon>
        <taxon>Ascomycota</taxon>
        <taxon>Pezizomycotina</taxon>
        <taxon>Dothideomycetes</taxon>
        <taxon>Pleosporomycetidae</taxon>
        <taxon>Pleosporales</taxon>
        <taxon>Massarineae</taxon>
        <taxon>Massarinaceae</taxon>
        <taxon>Byssothecium</taxon>
    </lineage>
</organism>
<accession>A0A6A5UA50</accession>